<feature type="region of interest" description="Disordered" evidence="1">
    <location>
        <begin position="83"/>
        <end position="108"/>
    </location>
</feature>
<comment type="caution">
    <text evidence="2">The sequence shown here is derived from an EMBL/GenBank/DDBJ whole genome shotgun (WGS) entry which is preliminary data.</text>
</comment>
<dbReference type="Proteomes" id="UP000230605">
    <property type="component" value="Chromosome 10"/>
</dbReference>
<dbReference type="GO" id="GO:0005829">
    <property type="term" value="C:cytosol"/>
    <property type="evidence" value="ECO:0007669"/>
    <property type="project" value="TreeGrafter"/>
</dbReference>
<dbReference type="InterPro" id="IPR029063">
    <property type="entry name" value="SAM-dependent_MTases_sf"/>
</dbReference>
<reference evidence="2 3" key="1">
    <citation type="submission" date="2015-10" db="EMBL/GenBank/DDBJ databases">
        <title>The cercosporin biosynthetic gene cluster was horizontally transferred to several fungal lineages and shown to be expanded in Cercospora beticola based on microsynteny with recipient genomes.</title>
        <authorList>
            <person name="De Jonge R."/>
            <person name="Ebert M.K."/>
            <person name="Suttle J.C."/>
            <person name="Jurick Ii W.M."/>
            <person name="Secor G.A."/>
            <person name="Thomma B.P."/>
            <person name="Van De Peer Y."/>
            <person name="Bolton M.D."/>
        </authorList>
    </citation>
    <scope>NUCLEOTIDE SEQUENCE [LARGE SCALE GENOMIC DNA]</scope>
    <source>
        <strain evidence="2 3">09-40</strain>
    </source>
</reference>
<accession>A0A2G5IFH0</accession>
<dbReference type="PANTHER" id="PTHR14614">
    <property type="entry name" value="HEPATOCELLULAR CARCINOMA-ASSOCIATED ANTIGEN"/>
    <property type="match status" value="1"/>
</dbReference>
<dbReference type="GO" id="GO:0032259">
    <property type="term" value="P:methylation"/>
    <property type="evidence" value="ECO:0007669"/>
    <property type="project" value="UniProtKB-KW"/>
</dbReference>
<dbReference type="InterPro" id="IPR019410">
    <property type="entry name" value="Methyltransf_16"/>
</dbReference>
<dbReference type="Pfam" id="PF10294">
    <property type="entry name" value="Methyltransf_16"/>
    <property type="match status" value="1"/>
</dbReference>
<evidence type="ECO:0000313" key="3">
    <source>
        <dbReference type="Proteomes" id="UP000230605"/>
    </source>
</evidence>
<sequence length="420" mass="46539">MWLLVCARRGSASERRLDFEPAHIEARTMHASAKQLTTKDLGLADGREQENEEALDVLDLPQLHQRPKAETLLLTLADLSSQPASWDATPRHGTPTSPLSGTSTPFRRKRKIRSQGIPSYLTKIIASPLAWIEDDEQKECIWEAAAQRLSERSGRTAMGSISRTFVIPLQPDLPLSHDHSTGTTMTNENDIHASTDTIDGYLNLTLREPALTGDDLGLKTWASSYLLAKRVTVLQHTLPRLPQHVSILELGAGTGLVGMAAAAILKKHVIMTDLPEIVPNLQHNARLSAEAIALHGGRVDCAVLDWMQPGAFFLEGMHEGQAHTFPLIFAADPIYGPEHPRLLAQAISYHLIENSDARAVVEMPLRDAYVAEREAFRQAMSDVGLVLHEEGQETGFDDWSSAVDDDLIEVTCWWSVWKRR</sequence>
<keyword evidence="2" id="KW-0808">Transferase</keyword>
<dbReference type="CDD" id="cd02440">
    <property type="entry name" value="AdoMet_MTases"/>
    <property type="match status" value="1"/>
</dbReference>
<feature type="compositionally biased region" description="Low complexity" evidence="1">
    <location>
        <begin position="93"/>
        <end position="105"/>
    </location>
</feature>
<dbReference type="GO" id="GO:0008757">
    <property type="term" value="F:S-adenosylmethionine-dependent methyltransferase activity"/>
    <property type="evidence" value="ECO:0007669"/>
    <property type="project" value="UniProtKB-ARBA"/>
</dbReference>
<protein>
    <submittedName>
        <fullName evidence="2">Protein-lysine N-methyltransferase rrg1</fullName>
    </submittedName>
</protein>
<gene>
    <name evidence="2" type="ORF">CB0940_11844</name>
</gene>
<name>A0A2G5IFH0_CERBT</name>
<dbReference type="OrthoDB" id="2671at2759"/>
<evidence type="ECO:0000256" key="1">
    <source>
        <dbReference type="SAM" id="MobiDB-lite"/>
    </source>
</evidence>
<organism evidence="2 3">
    <name type="scientific">Cercospora beticola</name>
    <name type="common">Sugarbeet leaf spot fungus</name>
    <dbReference type="NCBI Taxonomy" id="122368"/>
    <lineage>
        <taxon>Eukaryota</taxon>
        <taxon>Fungi</taxon>
        <taxon>Dikarya</taxon>
        <taxon>Ascomycota</taxon>
        <taxon>Pezizomycotina</taxon>
        <taxon>Dothideomycetes</taxon>
        <taxon>Dothideomycetidae</taxon>
        <taxon>Mycosphaerellales</taxon>
        <taxon>Mycosphaerellaceae</taxon>
        <taxon>Cercospora</taxon>
    </lineage>
</organism>
<dbReference type="PANTHER" id="PTHR14614:SF156">
    <property type="entry name" value="PROTEIN-LYSINE N-METHYLTRANSFERASE EFM2"/>
    <property type="match status" value="1"/>
</dbReference>
<dbReference type="EMBL" id="LKMD01000099">
    <property type="protein sequence ID" value="PIB03213.1"/>
    <property type="molecule type" value="Genomic_DNA"/>
</dbReference>
<proteinExistence type="predicted"/>
<dbReference type="SUPFAM" id="SSF53335">
    <property type="entry name" value="S-adenosyl-L-methionine-dependent methyltransferases"/>
    <property type="match status" value="1"/>
</dbReference>
<evidence type="ECO:0000313" key="2">
    <source>
        <dbReference type="EMBL" id="PIB03213.1"/>
    </source>
</evidence>
<keyword evidence="2" id="KW-0489">Methyltransferase</keyword>
<dbReference type="AlphaFoldDB" id="A0A2G5IFH0"/>
<dbReference type="Gene3D" id="3.40.50.150">
    <property type="entry name" value="Vaccinia Virus protein VP39"/>
    <property type="match status" value="1"/>
</dbReference>